<name>A0ABX5WZT4_9GAMM</name>
<keyword evidence="3" id="KW-1185">Reference proteome</keyword>
<dbReference type="RefSeq" id="WP_144046293.1">
    <property type="nucleotide sequence ID" value="NZ_CP041614.1"/>
</dbReference>
<sequence>MNKFMQFLSKTKFHLYLIAVLNTVSFQAMSTNYTNEDINDELGAELSFSEVHAELDNSNISMSFSNDYSSLPDFFVRVEVNDNYQMSCEKQRCFYSRASVNNNEKTVHRKTNIPLSFGDKVTFTMRTGGKNGKIVDKKEVIVTPYFSKVEARLENNTISMSFSDTYSSFSDFFVRVEVNGNYQMSCEQQTCYYSWPSVKNNEKEVHRVTSEPLSFGDRVTFTMRTGGSNGKIVDRKEVVVNPYFSEVEAQLENNTISMSFSDTYSSFSGFFVRAEVNGNYQMSCEQQTCYYSWPSINNNEKEVHRVTSEPLSFGDKVTFTMRTGGSNGEIVDKKEVIVNPHFSEVKALLKTNTISMSFSDTYSSFADFFVRVEVNGNYQMSCDQHTCYYSRSSVTNNEKEVHRVTSEPLSIGDKVTFMMRSGDRNGEMIAIKEVVVN</sequence>
<organism evidence="2 3">
    <name type="scientific">Shewanella psychropiezotolerans</name>
    <dbReference type="NCBI Taxonomy" id="2593655"/>
    <lineage>
        <taxon>Bacteria</taxon>
        <taxon>Pseudomonadati</taxon>
        <taxon>Pseudomonadota</taxon>
        <taxon>Gammaproteobacteria</taxon>
        <taxon>Alteromonadales</taxon>
        <taxon>Shewanellaceae</taxon>
        <taxon>Shewanella</taxon>
    </lineage>
</organism>
<protein>
    <submittedName>
        <fullName evidence="2">Uncharacterized protein</fullName>
    </submittedName>
</protein>
<feature type="chain" id="PRO_5046169236" evidence="1">
    <location>
        <begin position="31"/>
        <end position="437"/>
    </location>
</feature>
<keyword evidence="1" id="KW-0732">Signal</keyword>
<dbReference type="EMBL" id="CP041614">
    <property type="protein sequence ID" value="QDO83927.1"/>
    <property type="molecule type" value="Genomic_DNA"/>
</dbReference>
<evidence type="ECO:0000313" key="3">
    <source>
        <dbReference type="Proteomes" id="UP000315947"/>
    </source>
</evidence>
<proteinExistence type="predicted"/>
<feature type="signal peptide" evidence="1">
    <location>
        <begin position="1"/>
        <end position="30"/>
    </location>
</feature>
<evidence type="ECO:0000313" key="2">
    <source>
        <dbReference type="EMBL" id="QDO83927.1"/>
    </source>
</evidence>
<evidence type="ECO:0000256" key="1">
    <source>
        <dbReference type="SAM" id="SignalP"/>
    </source>
</evidence>
<accession>A0ABX5WZT4</accession>
<dbReference type="Proteomes" id="UP000315947">
    <property type="component" value="Chromosome"/>
</dbReference>
<gene>
    <name evidence="2" type="ORF">FM037_12605</name>
</gene>
<reference evidence="2 3" key="1">
    <citation type="submission" date="2019-07" db="EMBL/GenBank/DDBJ databases">
        <title>Shewanella sp. YLB-06 whole genomic sequence.</title>
        <authorList>
            <person name="Yu L."/>
        </authorList>
    </citation>
    <scope>NUCLEOTIDE SEQUENCE [LARGE SCALE GENOMIC DNA]</scope>
    <source>
        <strain evidence="2 3">YLB-06</strain>
    </source>
</reference>